<keyword evidence="7" id="KW-1185">Reference proteome</keyword>
<dbReference type="Proteomes" id="UP000738431">
    <property type="component" value="Chromosome"/>
</dbReference>
<evidence type="ECO:0000313" key="6">
    <source>
        <dbReference type="EMBL" id="WRQ88025.1"/>
    </source>
</evidence>
<dbReference type="EC" id="3.2.2.-" evidence="5"/>
<reference evidence="6 7" key="1">
    <citation type="submission" date="2023-12" db="EMBL/GenBank/DDBJ databases">
        <title>Description of an unclassified Opitutus bacterium of Verrucomicrobiota.</title>
        <authorList>
            <person name="Zhang D.-F."/>
        </authorList>
    </citation>
    <scope>NUCLEOTIDE SEQUENCE [LARGE SCALE GENOMIC DNA]</scope>
    <source>
        <strain evidence="6 7">WL0086</strain>
    </source>
</reference>
<keyword evidence="3 5" id="KW-0378">Hydrolase</keyword>
<proteinExistence type="inferred from homology"/>
<evidence type="ECO:0000256" key="4">
    <source>
        <dbReference type="ARBA" id="ARBA00023204"/>
    </source>
</evidence>
<evidence type="ECO:0000256" key="1">
    <source>
        <dbReference type="ARBA" id="ARBA00009232"/>
    </source>
</evidence>
<evidence type="ECO:0000313" key="7">
    <source>
        <dbReference type="Proteomes" id="UP000738431"/>
    </source>
</evidence>
<dbReference type="Gene3D" id="3.10.300.10">
    <property type="entry name" value="Methylpurine-DNA glycosylase (MPG)"/>
    <property type="match status" value="2"/>
</dbReference>
<dbReference type="CDD" id="cd00540">
    <property type="entry name" value="AAG"/>
    <property type="match status" value="1"/>
</dbReference>
<dbReference type="InterPro" id="IPR036995">
    <property type="entry name" value="MPG_sf"/>
</dbReference>
<protein>
    <recommendedName>
        <fullName evidence="5">Putative 3-methyladenine DNA glycosylase</fullName>
        <ecNumber evidence="5">3.2.2.-</ecNumber>
    </recommendedName>
</protein>
<evidence type="ECO:0000256" key="3">
    <source>
        <dbReference type="ARBA" id="ARBA00022801"/>
    </source>
</evidence>
<organism evidence="6 7">
    <name type="scientific">Actomonas aquatica</name>
    <dbReference type="NCBI Taxonomy" id="2866162"/>
    <lineage>
        <taxon>Bacteria</taxon>
        <taxon>Pseudomonadati</taxon>
        <taxon>Verrucomicrobiota</taxon>
        <taxon>Opitutia</taxon>
        <taxon>Opitutales</taxon>
        <taxon>Opitutaceae</taxon>
        <taxon>Actomonas</taxon>
    </lineage>
</organism>
<dbReference type="Pfam" id="PF02245">
    <property type="entry name" value="Pur_DNA_glyco"/>
    <property type="match status" value="2"/>
</dbReference>
<dbReference type="InterPro" id="IPR003180">
    <property type="entry name" value="MPG"/>
</dbReference>
<keyword evidence="2 5" id="KW-0227">DNA damage</keyword>
<dbReference type="PANTHER" id="PTHR10429:SF0">
    <property type="entry name" value="DNA-3-METHYLADENINE GLYCOSYLASE"/>
    <property type="match status" value="1"/>
</dbReference>
<gene>
    <name evidence="6" type="ORF">K1X11_001300</name>
</gene>
<dbReference type="PANTHER" id="PTHR10429">
    <property type="entry name" value="DNA-3-METHYLADENINE GLYCOSYLASE"/>
    <property type="match status" value="1"/>
</dbReference>
<dbReference type="InterPro" id="IPR011034">
    <property type="entry name" value="Formyl_transferase-like_C_sf"/>
</dbReference>
<keyword evidence="4 5" id="KW-0234">DNA repair</keyword>
<accession>A0ABZ1C9H8</accession>
<dbReference type="HAMAP" id="MF_00527">
    <property type="entry name" value="3MGH"/>
    <property type="match status" value="1"/>
</dbReference>
<dbReference type="RefSeq" id="WP_225919206.1">
    <property type="nucleotide sequence ID" value="NZ_CP139781.1"/>
</dbReference>
<evidence type="ECO:0000256" key="2">
    <source>
        <dbReference type="ARBA" id="ARBA00022763"/>
    </source>
</evidence>
<dbReference type="SUPFAM" id="SSF50486">
    <property type="entry name" value="FMT C-terminal domain-like"/>
    <property type="match status" value="1"/>
</dbReference>
<comment type="similarity">
    <text evidence="1 5">Belongs to the DNA glycosylase MPG family.</text>
</comment>
<sequence length="179" mass="19672">MKVKDWSSRETVAHARALLGKWLVVAGSESDGARTAVSRWRITETEAYDGPEDRACHAARGRTARTEVMFGAPGCWYVYLCYGIHEMLNLVTGPKDYPAAVLIRGVEGVVGPGRLTKRLGIGRALNGAAAGRACGLWLEDDGLVVREEEVTSTPRVGIDYAGPEWAAKPWRFVWRRVTD</sequence>
<name>A0ABZ1C9H8_9BACT</name>
<dbReference type="EMBL" id="CP139781">
    <property type="protein sequence ID" value="WRQ88025.1"/>
    <property type="molecule type" value="Genomic_DNA"/>
</dbReference>
<evidence type="ECO:0000256" key="5">
    <source>
        <dbReference type="HAMAP-Rule" id="MF_00527"/>
    </source>
</evidence>